<protein>
    <submittedName>
        <fullName evidence="3">Acyltransferase family protein</fullName>
    </submittedName>
</protein>
<dbReference type="GO" id="GO:0000271">
    <property type="term" value="P:polysaccharide biosynthetic process"/>
    <property type="evidence" value="ECO:0007669"/>
    <property type="project" value="TreeGrafter"/>
</dbReference>
<keyword evidence="3" id="KW-0808">Transferase</keyword>
<feature type="transmembrane region" description="Helical" evidence="1">
    <location>
        <begin position="190"/>
        <end position="206"/>
    </location>
</feature>
<dbReference type="PANTHER" id="PTHR23028:SF131">
    <property type="entry name" value="BLR2367 PROTEIN"/>
    <property type="match status" value="1"/>
</dbReference>
<feature type="transmembrane region" description="Helical" evidence="1">
    <location>
        <begin position="218"/>
        <end position="240"/>
    </location>
</feature>
<name>A0A6L9ETG5_CLOBU</name>
<comment type="caution">
    <text evidence="3">The sequence shown here is derived from an EMBL/GenBank/DDBJ whole genome shotgun (WGS) entry which is preliminary data.</text>
</comment>
<keyword evidence="1" id="KW-1133">Transmembrane helix</keyword>
<feature type="transmembrane region" description="Helical" evidence="1">
    <location>
        <begin position="284"/>
        <end position="305"/>
    </location>
</feature>
<feature type="transmembrane region" description="Helical" evidence="1">
    <location>
        <begin position="161"/>
        <end position="183"/>
    </location>
</feature>
<proteinExistence type="predicted"/>
<organism evidence="3 4">
    <name type="scientific">Clostridium butyricum</name>
    <dbReference type="NCBI Taxonomy" id="1492"/>
    <lineage>
        <taxon>Bacteria</taxon>
        <taxon>Bacillati</taxon>
        <taxon>Bacillota</taxon>
        <taxon>Clostridia</taxon>
        <taxon>Eubacteriales</taxon>
        <taxon>Clostridiaceae</taxon>
        <taxon>Clostridium</taxon>
    </lineage>
</organism>
<dbReference type="Proteomes" id="UP000474042">
    <property type="component" value="Unassembled WGS sequence"/>
</dbReference>
<accession>A0A6L9ETG5</accession>
<dbReference type="AlphaFoldDB" id="A0A6L9ETG5"/>
<keyword evidence="1" id="KW-0812">Transmembrane</keyword>
<dbReference type="Pfam" id="PF01757">
    <property type="entry name" value="Acyl_transf_3"/>
    <property type="match status" value="1"/>
</dbReference>
<keyword evidence="3" id="KW-0012">Acyltransferase</keyword>
<feature type="transmembrane region" description="Helical" evidence="1">
    <location>
        <begin position="65"/>
        <end position="84"/>
    </location>
</feature>
<sequence length="325" mass="36408">MVIMAHIQHKGYQFNIDSLRWFNIGGGGVDIFFIISGFIMCYVTHNKRISFPSFLMDRIKRILPTYWILSLVALGGYLIAPSLINSSGGETSILASFTLIPNGGKYLIQNGWTLSYEFLYYIIFAFFIAATENRNARYVGISLFITLLVFIGVLIKPESPFYLFITNNIIFEFALGIICFVFIKNIKTNKATSCIIIMISLSFLVVENTTALKPGPRAMHYGIPMMLLFIGIVGLEDLISRKKTILTKAVETLGNISYSLYLIHPFTLVITAKALKSLQIKNGLLFTSAMLLTSIVAGLLFYLLVERPITKSNKKPIATTCNDKQ</sequence>
<evidence type="ECO:0000256" key="1">
    <source>
        <dbReference type="SAM" id="Phobius"/>
    </source>
</evidence>
<dbReference type="InterPro" id="IPR050879">
    <property type="entry name" value="Acyltransferase_3"/>
</dbReference>
<feature type="transmembrane region" description="Helical" evidence="1">
    <location>
        <begin position="138"/>
        <end position="155"/>
    </location>
</feature>
<feature type="domain" description="Acyltransferase 3" evidence="2">
    <location>
        <begin position="1"/>
        <end position="301"/>
    </location>
</feature>
<dbReference type="GO" id="GO:0016747">
    <property type="term" value="F:acyltransferase activity, transferring groups other than amino-acyl groups"/>
    <property type="evidence" value="ECO:0007669"/>
    <property type="project" value="InterPro"/>
</dbReference>
<feature type="transmembrane region" description="Helical" evidence="1">
    <location>
        <begin position="21"/>
        <end position="44"/>
    </location>
</feature>
<reference evidence="3 4" key="1">
    <citation type="submission" date="2020-01" db="EMBL/GenBank/DDBJ databases">
        <title>Genome sequence of a 1,3-propanediol producer, Clostridium butyricum S3.</title>
        <authorList>
            <person name="Zhou J."/>
        </authorList>
    </citation>
    <scope>NUCLEOTIDE SEQUENCE [LARGE SCALE GENOMIC DNA]</scope>
    <source>
        <strain evidence="3 4">S3</strain>
    </source>
</reference>
<dbReference type="PANTHER" id="PTHR23028">
    <property type="entry name" value="ACETYLTRANSFERASE"/>
    <property type="match status" value="1"/>
</dbReference>
<dbReference type="GO" id="GO:0016020">
    <property type="term" value="C:membrane"/>
    <property type="evidence" value="ECO:0007669"/>
    <property type="project" value="TreeGrafter"/>
</dbReference>
<feature type="transmembrane region" description="Helical" evidence="1">
    <location>
        <begin position="252"/>
        <end position="272"/>
    </location>
</feature>
<keyword evidence="1" id="KW-0472">Membrane</keyword>
<evidence type="ECO:0000313" key="3">
    <source>
        <dbReference type="EMBL" id="NAS20000.1"/>
    </source>
</evidence>
<feature type="transmembrane region" description="Helical" evidence="1">
    <location>
        <begin position="114"/>
        <end position="131"/>
    </location>
</feature>
<evidence type="ECO:0000313" key="4">
    <source>
        <dbReference type="Proteomes" id="UP000474042"/>
    </source>
</evidence>
<dbReference type="EMBL" id="WOFV02000149">
    <property type="protein sequence ID" value="NAS20000.1"/>
    <property type="molecule type" value="Genomic_DNA"/>
</dbReference>
<evidence type="ECO:0000259" key="2">
    <source>
        <dbReference type="Pfam" id="PF01757"/>
    </source>
</evidence>
<dbReference type="InterPro" id="IPR002656">
    <property type="entry name" value="Acyl_transf_3_dom"/>
</dbReference>
<gene>
    <name evidence="3" type="ORF">GND98_019845</name>
</gene>